<dbReference type="InterPro" id="IPR001320">
    <property type="entry name" value="Iontro_rcpt_C"/>
</dbReference>
<evidence type="ECO:0000259" key="6">
    <source>
        <dbReference type="SMART" id="SM00079"/>
    </source>
</evidence>
<dbReference type="InterPro" id="IPR051455">
    <property type="entry name" value="Bact_solute-bind_prot3"/>
</dbReference>
<keyword evidence="8" id="KW-1185">Reference proteome</keyword>
<protein>
    <submittedName>
        <fullName evidence="7">Amino acid ABC transporter substrate-binding protein, PAAT family</fullName>
    </submittedName>
</protein>
<evidence type="ECO:0000313" key="7">
    <source>
        <dbReference type="EMBL" id="ADB95400.1"/>
    </source>
</evidence>
<dbReference type="GO" id="GO:0015276">
    <property type="term" value="F:ligand-gated monoatomic ion channel activity"/>
    <property type="evidence" value="ECO:0007669"/>
    <property type="project" value="InterPro"/>
</dbReference>
<feature type="domain" description="Ionotropic glutamate receptor C-terminal" evidence="6">
    <location>
        <begin position="40"/>
        <end position="261"/>
    </location>
</feature>
<evidence type="ECO:0000256" key="4">
    <source>
        <dbReference type="RuleBase" id="RU003744"/>
    </source>
</evidence>
<evidence type="ECO:0000256" key="3">
    <source>
        <dbReference type="ARBA" id="ARBA00022729"/>
    </source>
</evidence>
<dbReference type="SMART" id="SM00062">
    <property type="entry name" value="PBPb"/>
    <property type="match status" value="1"/>
</dbReference>
<dbReference type="Gene3D" id="3.40.190.10">
    <property type="entry name" value="Periplasmic binding protein-like II"/>
    <property type="match status" value="2"/>
</dbReference>
<dbReference type="Pfam" id="PF00497">
    <property type="entry name" value="SBP_bac_3"/>
    <property type="match status" value="1"/>
</dbReference>
<dbReference type="Proteomes" id="UP000001405">
    <property type="component" value="Chromosome"/>
</dbReference>
<evidence type="ECO:0000259" key="5">
    <source>
        <dbReference type="SMART" id="SM00062"/>
    </source>
</evidence>
<dbReference type="GO" id="GO:0005576">
    <property type="term" value="C:extracellular region"/>
    <property type="evidence" value="ECO:0007669"/>
    <property type="project" value="TreeGrafter"/>
</dbReference>
<evidence type="ECO:0000256" key="1">
    <source>
        <dbReference type="ARBA" id="ARBA00010333"/>
    </source>
</evidence>
<accession>D3EPK0</accession>
<proteinExistence type="inferred from homology"/>
<dbReference type="GO" id="GO:0016020">
    <property type="term" value="C:membrane"/>
    <property type="evidence" value="ECO:0007669"/>
    <property type="project" value="InterPro"/>
</dbReference>
<sequence>MFNSLKMYKLFLTFIVSFALVLNHNIVLSASLEEIRERKKIIIAVKNNTRPLGFLNSKNQLEGLEIDLAKQLAKDILGDSNAILFKFVNNQERLQTVIDGEVDIVIARMTIDSFRSRLINFSSYYYLDSTGIITKKHQIKDSSDLFNSTIAVINHSDTISVIRSNFPKTNLVGVDSYQEAFKLMESQKVDAFAADNSILTGWIQEYPQYHTLSLRLSSKSLGIGIPKGLKSSDLRNIINQSIYRLKISGWLDQRIKYWGLP</sequence>
<reference evidence="7 8" key="1">
    <citation type="journal article" date="2010" name="Nature">
        <title>Metabolic streamlining in an open-ocean nitrogen-fixing cyanobacterium.</title>
        <authorList>
            <person name="Tripp H.J."/>
            <person name="Bench S.R."/>
            <person name="Turk K.A."/>
            <person name="Foster R.A."/>
            <person name="Desany B.A."/>
            <person name="Niazi F."/>
            <person name="Affourtit J.P."/>
            <person name="Zehr J.P."/>
        </authorList>
    </citation>
    <scope>NUCLEOTIDE SEQUENCE [LARGE SCALE GENOMIC DNA]</scope>
    <source>
        <strain evidence="8">ALOHA</strain>
    </source>
</reference>
<comment type="similarity">
    <text evidence="1 4">Belongs to the bacterial solute-binding protein 3 family.</text>
</comment>
<feature type="domain" description="Solute-binding protein family 3/N-terminal" evidence="5">
    <location>
        <begin position="40"/>
        <end position="261"/>
    </location>
</feature>
<dbReference type="PANTHER" id="PTHR30085:SF6">
    <property type="entry name" value="ABC TRANSPORTER GLUTAMINE-BINDING PROTEIN GLNH"/>
    <property type="match status" value="1"/>
</dbReference>
<dbReference type="RefSeq" id="WP_012954087.1">
    <property type="nucleotide sequence ID" value="NC_013771.1"/>
</dbReference>
<dbReference type="PROSITE" id="PS01039">
    <property type="entry name" value="SBP_BACTERIAL_3"/>
    <property type="match status" value="1"/>
</dbReference>
<dbReference type="SMART" id="SM00079">
    <property type="entry name" value="PBPe"/>
    <property type="match status" value="1"/>
</dbReference>
<dbReference type="GO" id="GO:0030288">
    <property type="term" value="C:outer membrane-bounded periplasmic space"/>
    <property type="evidence" value="ECO:0007669"/>
    <property type="project" value="TreeGrafter"/>
</dbReference>
<dbReference type="STRING" id="1453429.UCYN_07040"/>
<evidence type="ECO:0000256" key="2">
    <source>
        <dbReference type="ARBA" id="ARBA00022448"/>
    </source>
</evidence>
<gene>
    <name evidence="7" type="ordered locus">UCYN_07040</name>
</gene>
<dbReference type="GO" id="GO:0006865">
    <property type="term" value="P:amino acid transport"/>
    <property type="evidence" value="ECO:0007669"/>
    <property type="project" value="TreeGrafter"/>
</dbReference>
<dbReference type="EMBL" id="CP001842">
    <property type="protein sequence ID" value="ADB95400.1"/>
    <property type="molecule type" value="Genomic_DNA"/>
</dbReference>
<dbReference type="SUPFAM" id="SSF53850">
    <property type="entry name" value="Periplasmic binding protein-like II"/>
    <property type="match status" value="1"/>
</dbReference>
<dbReference type="PANTHER" id="PTHR30085">
    <property type="entry name" value="AMINO ACID ABC TRANSPORTER PERMEASE"/>
    <property type="match status" value="1"/>
</dbReference>
<dbReference type="AlphaFoldDB" id="D3EPK0"/>
<organism evidence="8">
    <name type="scientific">Atelocyanobacterium thalassa (isolate ALOHA)</name>
    <dbReference type="NCBI Taxonomy" id="1453429"/>
    <lineage>
        <taxon>Bacteria</taxon>
        <taxon>Bacillati</taxon>
        <taxon>Cyanobacteriota</taxon>
        <taxon>Cyanophyceae</taxon>
        <taxon>Oscillatoriophycideae</taxon>
        <taxon>Chroococcales</taxon>
        <taxon>Aphanothecaceae</taxon>
        <taxon>Candidatus Atelocyanobacterium</taxon>
        <taxon>Candidatus Atelocyanobacterium thalassae</taxon>
    </lineage>
</organism>
<dbReference type="HOGENOM" id="CLU_019602_18_4_3"/>
<dbReference type="InterPro" id="IPR001638">
    <property type="entry name" value="Solute-binding_3/MltF_N"/>
</dbReference>
<keyword evidence="2" id="KW-0813">Transport</keyword>
<keyword evidence="3" id="KW-0732">Signal</keyword>
<dbReference type="KEGG" id="cyu:UCYN_07040"/>
<dbReference type="InterPro" id="IPR018313">
    <property type="entry name" value="SBP_3_CS"/>
</dbReference>
<evidence type="ECO:0000313" key="8">
    <source>
        <dbReference type="Proteomes" id="UP000001405"/>
    </source>
</evidence>
<name>D3EPK0_ATETH</name>